<evidence type="ECO:0000313" key="2">
    <source>
        <dbReference type="EMBL" id="THG96677.1"/>
    </source>
</evidence>
<organism evidence="2 3">
    <name type="scientific">Hermanssonia centrifuga</name>
    <dbReference type="NCBI Taxonomy" id="98765"/>
    <lineage>
        <taxon>Eukaryota</taxon>
        <taxon>Fungi</taxon>
        <taxon>Dikarya</taxon>
        <taxon>Basidiomycota</taxon>
        <taxon>Agaricomycotina</taxon>
        <taxon>Agaricomycetes</taxon>
        <taxon>Polyporales</taxon>
        <taxon>Meruliaceae</taxon>
        <taxon>Hermanssonia</taxon>
    </lineage>
</organism>
<keyword evidence="1" id="KW-0732">Signal</keyword>
<proteinExistence type="predicted"/>
<feature type="chain" id="PRO_5020855233" evidence="1">
    <location>
        <begin position="19"/>
        <end position="142"/>
    </location>
</feature>
<gene>
    <name evidence="2" type="ORF">EW026_g5198</name>
</gene>
<dbReference type="Proteomes" id="UP000309038">
    <property type="component" value="Unassembled WGS sequence"/>
</dbReference>
<evidence type="ECO:0000313" key="3">
    <source>
        <dbReference type="Proteomes" id="UP000309038"/>
    </source>
</evidence>
<dbReference type="InterPro" id="IPR045469">
    <property type="entry name" value="Nis1"/>
</dbReference>
<feature type="signal peptide" evidence="1">
    <location>
        <begin position="1"/>
        <end position="18"/>
    </location>
</feature>
<reference evidence="2 3" key="1">
    <citation type="submission" date="2019-02" db="EMBL/GenBank/DDBJ databases">
        <title>Genome sequencing of the rare red list fungi Phlebia centrifuga.</title>
        <authorList>
            <person name="Buettner E."/>
            <person name="Kellner H."/>
        </authorList>
    </citation>
    <scope>NUCLEOTIDE SEQUENCE [LARGE SCALE GENOMIC DNA]</scope>
    <source>
        <strain evidence="2 3">DSM 108282</strain>
    </source>
</reference>
<dbReference type="Pfam" id="PF19271">
    <property type="entry name" value="Nis1"/>
    <property type="match status" value="1"/>
</dbReference>
<protein>
    <submittedName>
        <fullName evidence="2">Uncharacterized protein</fullName>
    </submittedName>
</protein>
<name>A0A4S4KGL3_9APHY</name>
<comment type="caution">
    <text evidence="2">The sequence shown here is derived from an EMBL/GenBank/DDBJ whole genome shotgun (WGS) entry which is preliminary data.</text>
</comment>
<evidence type="ECO:0000256" key="1">
    <source>
        <dbReference type="SAM" id="SignalP"/>
    </source>
</evidence>
<dbReference type="EMBL" id="SGPJ01000217">
    <property type="protein sequence ID" value="THG96677.1"/>
    <property type="molecule type" value="Genomic_DNA"/>
</dbReference>
<keyword evidence="3" id="KW-1185">Reference proteome</keyword>
<sequence length="142" mass="14693">MMLKSILFLATSAVGIVAQTVSVNTPRPGDTISASSPFTVEVQQAKIAGEVDEISIFIGIAPCSGGSCDDVGQVLYNGAYDPQRDPNNIGKGLFEDFSVQLPAGYPTGDSVLTVFHIADTQAPGGPLVPIFDSTTISVTVST</sequence>
<dbReference type="AlphaFoldDB" id="A0A4S4KGL3"/>
<accession>A0A4S4KGL3</accession>